<gene>
    <name evidence="3" type="ORF">YM304_06890</name>
</gene>
<evidence type="ECO:0000313" key="4">
    <source>
        <dbReference type="Proteomes" id="UP000011863"/>
    </source>
</evidence>
<dbReference type="InterPro" id="IPR023631">
    <property type="entry name" value="Amidase_dom"/>
</dbReference>
<evidence type="ECO:0000256" key="1">
    <source>
        <dbReference type="SAM" id="MobiDB-lite"/>
    </source>
</evidence>
<dbReference type="Gene3D" id="3.90.1300.10">
    <property type="entry name" value="Amidase signature (AS) domain"/>
    <property type="match status" value="1"/>
</dbReference>
<proteinExistence type="predicted"/>
<name>A0A6C7E2I7_ILUCY</name>
<dbReference type="PROSITE" id="PS00571">
    <property type="entry name" value="AMIDASES"/>
    <property type="match status" value="1"/>
</dbReference>
<dbReference type="Proteomes" id="UP000011863">
    <property type="component" value="Chromosome"/>
</dbReference>
<reference evidence="3 4" key="1">
    <citation type="journal article" date="2013" name="Int. J. Syst. Evol. Microbiol.">
        <title>Ilumatobacter nonamiense sp. nov. and Ilumatobacter coccineum sp. nov., isolated from seashore sand.</title>
        <authorList>
            <person name="Matsumoto A."/>
            <person name="Kasai H."/>
            <person name="Matsuo Y."/>
            <person name="Shizuri Y."/>
            <person name="Ichikawa N."/>
            <person name="Fujita N."/>
            <person name="Omura S."/>
            <person name="Takahashi Y."/>
        </authorList>
    </citation>
    <scope>NUCLEOTIDE SEQUENCE [LARGE SCALE GENOMIC DNA]</scope>
    <source>
        <strain evidence="4">NBRC 103263 / KCTC 29153 / YM16-304</strain>
    </source>
</reference>
<dbReference type="InterPro" id="IPR020556">
    <property type="entry name" value="Amidase_CS"/>
</dbReference>
<dbReference type="EC" id="3.5.-.-" evidence="3"/>
<feature type="compositionally biased region" description="Polar residues" evidence="1">
    <location>
        <begin position="154"/>
        <end position="163"/>
    </location>
</feature>
<dbReference type="PANTHER" id="PTHR43372">
    <property type="entry name" value="FATTY-ACID AMIDE HYDROLASE"/>
    <property type="match status" value="1"/>
</dbReference>
<dbReference type="KEGG" id="aym:YM304_06890"/>
<evidence type="ECO:0000313" key="3">
    <source>
        <dbReference type="EMBL" id="BAN01003.1"/>
    </source>
</evidence>
<dbReference type="GO" id="GO:0012505">
    <property type="term" value="C:endomembrane system"/>
    <property type="evidence" value="ECO:0007669"/>
    <property type="project" value="TreeGrafter"/>
</dbReference>
<feature type="region of interest" description="Disordered" evidence="1">
    <location>
        <begin position="154"/>
        <end position="184"/>
    </location>
</feature>
<dbReference type="Pfam" id="PF01425">
    <property type="entry name" value="Amidase"/>
    <property type="match status" value="1"/>
</dbReference>
<dbReference type="EMBL" id="AP012057">
    <property type="protein sequence ID" value="BAN01003.1"/>
    <property type="molecule type" value="Genomic_DNA"/>
</dbReference>
<dbReference type="InterPro" id="IPR036928">
    <property type="entry name" value="AS_sf"/>
</dbReference>
<organism evidence="3 4">
    <name type="scientific">Ilumatobacter coccineus (strain NBRC 103263 / KCTC 29153 / YM16-304)</name>
    <dbReference type="NCBI Taxonomy" id="1313172"/>
    <lineage>
        <taxon>Bacteria</taxon>
        <taxon>Bacillati</taxon>
        <taxon>Actinomycetota</taxon>
        <taxon>Acidimicrobiia</taxon>
        <taxon>Acidimicrobiales</taxon>
        <taxon>Ilumatobacteraceae</taxon>
        <taxon>Ilumatobacter</taxon>
    </lineage>
</organism>
<keyword evidence="4" id="KW-1185">Reference proteome</keyword>
<dbReference type="NCBIfam" id="NF005687">
    <property type="entry name" value="PRK07487.1"/>
    <property type="match status" value="1"/>
</dbReference>
<evidence type="ECO:0000259" key="2">
    <source>
        <dbReference type="Pfam" id="PF01425"/>
    </source>
</evidence>
<feature type="domain" description="Amidase" evidence="2">
    <location>
        <begin position="44"/>
        <end position="463"/>
    </location>
</feature>
<sequence length="482" mass="51189">MVTWCESRIAVRRRETRDMTELWQHSALELADMIRSGATTSRAVVEAHYARIDAVNGSLNAVVRRLDDDALAAADAADAAVERGDQLGRFHGVPITVKENIDLTGSPTTQAVPAFAEAIPPVDAPVTERMKAAGAIPIARTNLPDFGLRVSTDSSLHGLTRNPQHPDRTAGGSSGGEASSIASGMSPLGLGNDIGGSLRNPAHCCGIASIKPSIGVVPGASSLPPEDPTLSFQQMAVEGTMARRVADVRAAFEVVAGPHHRDPTSLPVNLTALGDGERLQIAILADPPGGNTHPEIAAAVRSAGDVLADAGHDVVEVEPPMYEETIDFWAALLMQDIAVMRPMLDMVLGDDAKVILDSLFETGPEVTMESMVLLQSERHKAMRLWTEFFIDHPILLTPTWAMPAFEHGADLTHGEEVIRDTLRPVTPVNFLGLPAAIVPHGVADGLPVGVQVIGDRFTDLRCLDIAAQIEAAAPPLLPIDPR</sequence>
<protein>
    <submittedName>
        <fullName evidence="3">Putative amidase</fullName>
        <ecNumber evidence="3">3.5.-.-</ecNumber>
    </submittedName>
</protein>
<dbReference type="AlphaFoldDB" id="A0A6C7E2I7"/>
<keyword evidence="3" id="KW-0378">Hydrolase</keyword>
<dbReference type="PANTHER" id="PTHR43372:SF4">
    <property type="entry name" value="FATTY-ACID AMIDE HYDROLASE 2"/>
    <property type="match status" value="1"/>
</dbReference>
<dbReference type="InterPro" id="IPR052739">
    <property type="entry name" value="FAAH2"/>
</dbReference>
<dbReference type="GO" id="GO:0016787">
    <property type="term" value="F:hydrolase activity"/>
    <property type="evidence" value="ECO:0007669"/>
    <property type="project" value="UniProtKB-KW"/>
</dbReference>
<accession>A0A6C7E2I7</accession>
<dbReference type="SUPFAM" id="SSF75304">
    <property type="entry name" value="Amidase signature (AS) enzymes"/>
    <property type="match status" value="1"/>
</dbReference>